<protein>
    <submittedName>
        <fullName evidence="1">Transposase</fullName>
    </submittedName>
</protein>
<dbReference type="InterPro" id="IPR036388">
    <property type="entry name" value="WH-like_DNA-bd_sf"/>
</dbReference>
<accession>A0ABT6BLI9</accession>
<organism evidence="1 2">
    <name type="scientific">Aquirufa aurantiipilula</name>
    <dbReference type="NCBI Taxonomy" id="2696561"/>
    <lineage>
        <taxon>Bacteria</taxon>
        <taxon>Pseudomonadati</taxon>
        <taxon>Bacteroidota</taxon>
        <taxon>Cytophagia</taxon>
        <taxon>Cytophagales</taxon>
        <taxon>Flectobacillaceae</taxon>
        <taxon>Aquirufa</taxon>
    </lineage>
</organism>
<reference evidence="1 2" key="1">
    <citation type="submission" date="2023-03" db="EMBL/GenBank/DDBJ databases">
        <title>Genome sequencing of Aquirufa.</title>
        <authorList>
            <person name="Pitt A."/>
            <person name="Hahn M.W."/>
        </authorList>
    </citation>
    <scope>NUCLEOTIDE SEQUENCE [LARGE SCALE GENOMIC DNA]</scope>
    <source>
        <strain evidence="1 2">WAEICH-18A</strain>
    </source>
</reference>
<keyword evidence="2" id="KW-1185">Reference proteome</keyword>
<evidence type="ECO:0000313" key="1">
    <source>
        <dbReference type="EMBL" id="MDF5689668.1"/>
    </source>
</evidence>
<dbReference type="Proteomes" id="UP001321344">
    <property type="component" value="Unassembled WGS sequence"/>
</dbReference>
<dbReference type="EMBL" id="JARJOW010000002">
    <property type="protein sequence ID" value="MDF5689668.1"/>
    <property type="molecule type" value="Genomic_DNA"/>
</dbReference>
<dbReference type="Gene3D" id="1.10.10.10">
    <property type="entry name" value="Winged helix-like DNA-binding domain superfamily/Winged helix DNA-binding domain"/>
    <property type="match status" value="1"/>
</dbReference>
<evidence type="ECO:0000313" key="2">
    <source>
        <dbReference type="Proteomes" id="UP001321344"/>
    </source>
</evidence>
<gene>
    <name evidence="1" type="ORF">PQG43_02210</name>
</gene>
<dbReference type="SUPFAM" id="SSF46689">
    <property type="entry name" value="Homeodomain-like"/>
    <property type="match status" value="1"/>
</dbReference>
<proteinExistence type="predicted"/>
<name>A0ABT6BLI9_9BACT</name>
<comment type="caution">
    <text evidence="1">The sequence shown here is derived from an EMBL/GenBank/DDBJ whole genome shotgun (WGS) entry which is preliminary data.</text>
</comment>
<dbReference type="InterPro" id="IPR009057">
    <property type="entry name" value="Homeodomain-like_sf"/>
</dbReference>
<dbReference type="RefSeq" id="WP_223144385.1">
    <property type="nucleotide sequence ID" value="NZ_JAANOG010000014.1"/>
</dbReference>
<sequence>MLKIKRIYRYSESFKQQVLEELSQGIYSTHELQRRYGIKGSNTIAYWARKSGNFNLIPKTIRVETPQEKDEIAALKLEIKRLKMSIADIVTDRVIAESTLEVICEQQGLDIDEVKKKAGSILASKPSKKGRK</sequence>